<evidence type="ECO:0000256" key="1">
    <source>
        <dbReference type="SAM" id="MobiDB-lite"/>
    </source>
</evidence>
<sequence>MLPSPPANNQAPKEHATGGPEELKVYGLRRQLSPALLRQSAASSSASLISE</sequence>
<dbReference type="AlphaFoldDB" id="A0AAW2JE69"/>
<feature type="region of interest" description="Disordered" evidence="1">
    <location>
        <begin position="1"/>
        <end position="22"/>
    </location>
</feature>
<accession>A0AAW2JE69</accession>
<feature type="compositionally biased region" description="Basic and acidic residues" evidence="1">
    <location>
        <begin position="12"/>
        <end position="22"/>
    </location>
</feature>
<gene>
    <name evidence="2" type="ORF">Sradi_6967400</name>
</gene>
<dbReference type="EMBL" id="JACGWJ010000373">
    <property type="protein sequence ID" value="KAL0292906.1"/>
    <property type="molecule type" value="Genomic_DNA"/>
</dbReference>
<reference evidence="2" key="1">
    <citation type="submission" date="2020-06" db="EMBL/GenBank/DDBJ databases">
        <authorList>
            <person name="Li T."/>
            <person name="Hu X."/>
            <person name="Zhang T."/>
            <person name="Song X."/>
            <person name="Zhang H."/>
            <person name="Dai N."/>
            <person name="Sheng W."/>
            <person name="Hou X."/>
            <person name="Wei L."/>
        </authorList>
    </citation>
    <scope>NUCLEOTIDE SEQUENCE</scope>
    <source>
        <strain evidence="2">G02</strain>
        <tissue evidence="2">Leaf</tissue>
    </source>
</reference>
<feature type="non-terminal residue" evidence="2">
    <location>
        <position position="51"/>
    </location>
</feature>
<comment type="caution">
    <text evidence="2">The sequence shown here is derived from an EMBL/GenBank/DDBJ whole genome shotgun (WGS) entry which is preliminary data.</text>
</comment>
<organism evidence="2">
    <name type="scientific">Sesamum radiatum</name>
    <name type="common">Black benniseed</name>
    <dbReference type="NCBI Taxonomy" id="300843"/>
    <lineage>
        <taxon>Eukaryota</taxon>
        <taxon>Viridiplantae</taxon>
        <taxon>Streptophyta</taxon>
        <taxon>Embryophyta</taxon>
        <taxon>Tracheophyta</taxon>
        <taxon>Spermatophyta</taxon>
        <taxon>Magnoliopsida</taxon>
        <taxon>eudicotyledons</taxon>
        <taxon>Gunneridae</taxon>
        <taxon>Pentapetalae</taxon>
        <taxon>asterids</taxon>
        <taxon>lamiids</taxon>
        <taxon>Lamiales</taxon>
        <taxon>Pedaliaceae</taxon>
        <taxon>Sesamum</taxon>
    </lineage>
</organism>
<protein>
    <submittedName>
        <fullName evidence="2">Uncharacterized protein</fullName>
    </submittedName>
</protein>
<proteinExistence type="predicted"/>
<reference evidence="2" key="2">
    <citation type="journal article" date="2024" name="Plant">
        <title>Genomic evolution and insights into agronomic trait innovations of Sesamum species.</title>
        <authorList>
            <person name="Miao H."/>
            <person name="Wang L."/>
            <person name="Qu L."/>
            <person name="Liu H."/>
            <person name="Sun Y."/>
            <person name="Le M."/>
            <person name="Wang Q."/>
            <person name="Wei S."/>
            <person name="Zheng Y."/>
            <person name="Lin W."/>
            <person name="Duan Y."/>
            <person name="Cao H."/>
            <person name="Xiong S."/>
            <person name="Wang X."/>
            <person name="Wei L."/>
            <person name="Li C."/>
            <person name="Ma Q."/>
            <person name="Ju M."/>
            <person name="Zhao R."/>
            <person name="Li G."/>
            <person name="Mu C."/>
            <person name="Tian Q."/>
            <person name="Mei H."/>
            <person name="Zhang T."/>
            <person name="Gao T."/>
            <person name="Zhang H."/>
        </authorList>
    </citation>
    <scope>NUCLEOTIDE SEQUENCE</scope>
    <source>
        <strain evidence="2">G02</strain>
    </source>
</reference>
<evidence type="ECO:0000313" key="2">
    <source>
        <dbReference type="EMBL" id="KAL0292906.1"/>
    </source>
</evidence>
<name>A0AAW2JE69_SESRA</name>